<sequence>MNNVWHSSCQNAYELKSKNMKNIKLIVVIIFLLGSANSFAQLSGKAKRQQKKEFKKQEIEQLISNQKFTFIPRSLTTSSGYTKDLNFSYELKLNQDSSEAYLPFWGKAHLAKINDEGGILFETTADDLEIKNLNKKGYEIRFKAKGKEDTYQIKLEVSKQGYSSLFITSNNKSHISYYGHIEAIDEK</sequence>
<accession>A0A2V3ZSK5</accession>
<dbReference type="Proteomes" id="UP000248079">
    <property type="component" value="Unassembled WGS sequence"/>
</dbReference>
<proteinExistence type="predicted"/>
<gene>
    <name evidence="2" type="ORF">DF185_20230</name>
</gene>
<evidence type="ECO:0000313" key="2">
    <source>
        <dbReference type="EMBL" id="PXX96117.1"/>
    </source>
</evidence>
<dbReference type="InterPro" id="IPR025347">
    <property type="entry name" value="DUF4251"/>
</dbReference>
<dbReference type="AlphaFoldDB" id="A0A2V3ZSK5"/>
<keyword evidence="3" id="KW-1185">Reference proteome</keyword>
<keyword evidence="1" id="KW-1133">Transmembrane helix</keyword>
<evidence type="ECO:0000313" key="3">
    <source>
        <dbReference type="Proteomes" id="UP000248079"/>
    </source>
</evidence>
<evidence type="ECO:0000256" key="1">
    <source>
        <dbReference type="SAM" id="Phobius"/>
    </source>
</evidence>
<evidence type="ECO:0008006" key="4">
    <source>
        <dbReference type="Google" id="ProtNLM"/>
    </source>
</evidence>
<dbReference type="Gene3D" id="2.40.128.410">
    <property type="match status" value="1"/>
</dbReference>
<reference evidence="2 3" key="1">
    <citation type="submission" date="2018-05" db="EMBL/GenBank/DDBJ databases">
        <title>Marinifilum breve JC075T sp. nov., a marine bacterium isolated from Yongle Blue Hole in the South China Sea.</title>
        <authorList>
            <person name="Fu T."/>
        </authorList>
    </citation>
    <scope>NUCLEOTIDE SEQUENCE [LARGE SCALE GENOMIC DNA]</scope>
    <source>
        <strain evidence="2 3">JC075</strain>
    </source>
</reference>
<protein>
    <recommendedName>
        <fullName evidence="4">DUF4251 domain-containing protein</fullName>
    </recommendedName>
</protein>
<keyword evidence="1" id="KW-0812">Transmembrane</keyword>
<keyword evidence="1" id="KW-0472">Membrane</keyword>
<dbReference type="EMBL" id="QFLI01000012">
    <property type="protein sequence ID" value="PXX96117.1"/>
    <property type="molecule type" value="Genomic_DNA"/>
</dbReference>
<dbReference type="Pfam" id="PF14059">
    <property type="entry name" value="DUF4251"/>
    <property type="match status" value="1"/>
</dbReference>
<feature type="transmembrane region" description="Helical" evidence="1">
    <location>
        <begin position="23"/>
        <end position="42"/>
    </location>
</feature>
<comment type="caution">
    <text evidence="2">The sequence shown here is derived from an EMBL/GenBank/DDBJ whole genome shotgun (WGS) entry which is preliminary data.</text>
</comment>
<organism evidence="2 3">
    <name type="scientific">Marinifilum breve</name>
    <dbReference type="NCBI Taxonomy" id="2184082"/>
    <lineage>
        <taxon>Bacteria</taxon>
        <taxon>Pseudomonadati</taxon>
        <taxon>Bacteroidota</taxon>
        <taxon>Bacteroidia</taxon>
        <taxon>Marinilabiliales</taxon>
        <taxon>Marinifilaceae</taxon>
    </lineage>
</organism>
<name>A0A2V3ZSK5_9BACT</name>